<evidence type="ECO:0000313" key="7">
    <source>
        <dbReference type="Proteomes" id="UP000712080"/>
    </source>
</evidence>
<evidence type="ECO:0000256" key="1">
    <source>
        <dbReference type="ARBA" id="ARBA00022531"/>
    </source>
</evidence>
<dbReference type="EMBL" id="JAAMPU010000092">
    <property type="protein sequence ID" value="NMH26577.1"/>
    <property type="molecule type" value="Genomic_DNA"/>
</dbReference>
<dbReference type="RefSeq" id="WP_169525513.1">
    <property type="nucleotide sequence ID" value="NZ_JAAMPU010000092.1"/>
</dbReference>
<accession>A0A972JHT3</accession>
<dbReference type="SUPFAM" id="SSF110296">
    <property type="entry name" value="Oligoxyloglucan reducing end-specific cellobiohydrolase"/>
    <property type="match status" value="3"/>
</dbReference>
<keyword evidence="2" id="KW-0732">Signal</keyword>
<organism evidence="6 7">
    <name type="scientific">Flavobacterium silvaticum</name>
    <dbReference type="NCBI Taxonomy" id="1852020"/>
    <lineage>
        <taxon>Bacteria</taxon>
        <taxon>Pseudomonadati</taxon>
        <taxon>Bacteroidota</taxon>
        <taxon>Flavobacteriia</taxon>
        <taxon>Flavobacteriales</taxon>
        <taxon>Flavobacteriaceae</taxon>
        <taxon>Flavobacterium</taxon>
    </lineage>
</organism>
<reference evidence="6" key="1">
    <citation type="submission" date="2020-02" db="EMBL/GenBank/DDBJ databases">
        <title>Flavobacterium sp. genome.</title>
        <authorList>
            <person name="Jung H.S."/>
            <person name="Baek J.H."/>
            <person name="Jeon C.O."/>
        </authorList>
    </citation>
    <scope>NUCLEOTIDE SEQUENCE</scope>
    <source>
        <strain evidence="6">SE-s28</strain>
    </source>
</reference>
<feature type="domain" description="Photosynthesis system II assembly factor Ycf48/Hcf136-like" evidence="4">
    <location>
        <begin position="31"/>
        <end position="143"/>
    </location>
</feature>
<dbReference type="Pfam" id="PF18962">
    <property type="entry name" value="Por_Secre_tail"/>
    <property type="match status" value="1"/>
</dbReference>
<keyword evidence="1" id="KW-0602">Photosynthesis</keyword>
<dbReference type="NCBIfam" id="TIGR04183">
    <property type="entry name" value="Por_Secre_tail"/>
    <property type="match status" value="1"/>
</dbReference>
<dbReference type="Gene3D" id="2.130.10.10">
    <property type="entry name" value="YVTN repeat-like/Quinoprotein amine dehydrogenase"/>
    <property type="match status" value="5"/>
</dbReference>
<evidence type="ECO:0000313" key="6">
    <source>
        <dbReference type="EMBL" id="NMH26577.1"/>
    </source>
</evidence>
<dbReference type="PANTHER" id="PTHR47199:SF2">
    <property type="entry name" value="PHOTOSYSTEM II STABILITY_ASSEMBLY FACTOR HCF136, CHLOROPLASTIC"/>
    <property type="match status" value="1"/>
</dbReference>
<proteinExistence type="predicted"/>
<dbReference type="InterPro" id="IPR026444">
    <property type="entry name" value="Secre_tail"/>
</dbReference>
<feature type="domain" description="Secretion system C-terminal sorting" evidence="5">
    <location>
        <begin position="620"/>
        <end position="692"/>
    </location>
</feature>
<evidence type="ECO:0000256" key="3">
    <source>
        <dbReference type="ARBA" id="ARBA00023276"/>
    </source>
</evidence>
<evidence type="ECO:0000259" key="4">
    <source>
        <dbReference type="Pfam" id="PF14870"/>
    </source>
</evidence>
<feature type="domain" description="Photosynthesis system II assembly factor Ycf48/Hcf136-like" evidence="4">
    <location>
        <begin position="493"/>
        <end position="572"/>
    </location>
</feature>
<sequence length="695" mass="77023">MKYNYFLFILLFWVSLSFGQYNWELLNPKPSYRNNLSMEFVSASHGYIVNGYQILETQDAGITWSVKQPLYGASLIKIKNGLGFIVGTFGLVYKTTDNGQNWQPMNIGTTMNLNSVTIIDDQHIMISGALGVYMSEDGGTTWVFHQISSTWEQINKTVFVSESTGLAFGSGGTVLKTTDSGQTWVVKVSVNYFPADYITAYFVNENLGFASRQFDDLYRTTDGGETWTEITGTDMAINCFSFVDELHGYACGELGAVYKTEDGGITWNNIFFQNGYYYGTDMYAVHFADENTGFIAGLKGMILKTENGGSSWQAYSPTYNDISKTVFTDSETALALVGNSFFRTVDNGDTWNSVGPPQVGANTRDFVFISPQIGYAVGGGETGTSADNKTVYKTINGGNTWTILPQLSPTFHDNLYCLDFVDASTGVVSGGFNQPSTWRTTNGGMNWTQVNTLRFGKIKFVSPTVGYAKNTGFSLDKIYKTTDAGITWVEIFSTDESMVDFDFSDEDHGYFSGDNAIMFKTSDGGGNWDQVTVPYGHYERIKVIDENVVFASDSYNGNLRRSTDNGETWESVLNMNGIRSIMHHGYDMFVSGVNGVIMRSDIGILGVEDNIPVSGESFVLYPNPAFSMLHIGSSTDSNFKDIKVYDMCGRLLISTDGQWQEFTLDVSSLSAGHYTLKSETQDGRTFSKKFIIRDH</sequence>
<dbReference type="GO" id="GO:0009523">
    <property type="term" value="C:photosystem II"/>
    <property type="evidence" value="ECO:0007669"/>
    <property type="project" value="UniProtKB-KW"/>
</dbReference>
<feature type="domain" description="Photosynthesis system II assembly factor Ycf48/Hcf136-like" evidence="4">
    <location>
        <begin position="233"/>
        <end position="313"/>
    </location>
</feature>
<dbReference type="Proteomes" id="UP000712080">
    <property type="component" value="Unassembled WGS sequence"/>
</dbReference>
<dbReference type="Pfam" id="PF14870">
    <property type="entry name" value="PSII_BNR"/>
    <property type="match status" value="3"/>
</dbReference>
<dbReference type="AlphaFoldDB" id="A0A972JHT3"/>
<comment type="caution">
    <text evidence="6">The sequence shown here is derived from an EMBL/GenBank/DDBJ whole genome shotgun (WGS) entry which is preliminary data.</text>
</comment>
<dbReference type="InterPro" id="IPR015943">
    <property type="entry name" value="WD40/YVTN_repeat-like_dom_sf"/>
</dbReference>
<evidence type="ECO:0000256" key="2">
    <source>
        <dbReference type="ARBA" id="ARBA00022729"/>
    </source>
</evidence>
<protein>
    <submittedName>
        <fullName evidence="6">T9SS type A sorting domain-containing protein</fullName>
    </submittedName>
</protein>
<dbReference type="GO" id="GO:0015979">
    <property type="term" value="P:photosynthesis"/>
    <property type="evidence" value="ECO:0007669"/>
    <property type="project" value="UniProtKB-KW"/>
</dbReference>
<name>A0A972JHT3_9FLAO</name>
<dbReference type="PANTHER" id="PTHR47199">
    <property type="entry name" value="PHOTOSYSTEM II STABILITY/ASSEMBLY FACTOR HCF136, CHLOROPLASTIC"/>
    <property type="match status" value="1"/>
</dbReference>
<evidence type="ECO:0000259" key="5">
    <source>
        <dbReference type="Pfam" id="PF18962"/>
    </source>
</evidence>
<keyword evidence="7" id="KW-1185">Reference proteome</keyword>
<keyword evidence="3" id="KW-0604">Photosystem II</keyword>
<dbReference type="InterPro" id="IPR028203">
    <property type="entry name" value="PSII_CF48-like_dom"/>
</dbReference>
<dbReference type="CDD" id="cd15482">
    <property type="entry name" value="Sialidase_non-viral"/>
    <property type="match status" value="1"/>
</dbReference>
<gene>
    <name evidence="6" type="ORF">G6047_00905</name>
</gene>